<organism evidence="1">
    <name type="scientific">Magnetococcus massalia (strain MO-1)</name>
    <dbReference type="NCBI Taxonomy" id="451514"/>
    <lineage>
        <taxon>Bacteria</taxon>
        <taxon>Pseudomonadati</taxon>
        <taxon>Pseudomonadota</taxon>
        <taxon>Magnetococcia</taxon>
        <taxon>Magnetococcales</taxon>
        <taxon>Magnetococcaceae</taxon>
        <taxon>Magnetococcus</taxon>
    </lineage>
</organism>
<dbReference type="AlphaFoldDB" id="A0A1S7LI07"/>
<dbReference type="NCBIfam" id="TIGR02167">
    <property type="entry name" value="Liste_lipo_26"/>
    <property type="match status" value="4"/>
</dbReference>
<dbReference type="InterPro" id="IPR005046">
    <property type="entry name" value="DUF285"/>
</dbReference>
<dbReference type="Gene3D" id="3.80.10.10">
    <property type="entry name" value="Ribonuclease Inhibitor"/>
    <property type="match status" value="1"/>
</dbReference>
<name>A0A1S7LI07_MAGMO</name>
<dbReference type="EMBL" id="LO017727">
    <property type="protein sequence ID" value="CRH05511.1"/>
    <property type="molecule type" value="Genomic_DNA"/>
</dbReference>
<gene>
    <name evidence="1" type="ORF">MAGMO_1320</name>
</gene>
<dbReference type="InterPro" id="IPR011889">
    <property type="entry name" value="Liste_lipo_26"/>
</dbReference>
<dbReference type="Pfam" id="PF03382">
    <property type="entry name" value="DUF285"/>
    <property type="match status" value="1"/>
</dbReference>
<proteinExistence type="predicted"/>
<evidence type="ECO:0008006" key="2">
    <source>
        <dbReference type="Google" id="ProtNLM"/>
    </source>
</evidence>
<accession>A0A1S7LI07</accession>
<dbReference type="InterPro" id="IPR032675">
    <property type="entry name" value="LRR_dom_sf"/>
</dbReference>
<evidence type="ECO:0000313" key="1">
    <source>
        <dbReference type="EMBL" id="CRH05511.1"/>
    </source>
</evidence>
<reference evidence="1" key="1">
    <citation type="submission" date="2015-04" db="EMBL/GenBank/DDBJ databases">
        <authorList>
            <person name="Syromyatnikov M.Y."/>
            <person name="Popov V.N."/>
        </authorList>
    </citation>
    <scope>NUCLEOTIDE SEQUENCE</scope>
    <source>
        <strain evidence="1">MO-1</strain>
    </source>
</reference>
<sequence length="775" mass="82590">MSRAMKRMIGRARPTAKRMGGAAPIVPTWENVWLAWNATDNTIDHSALEPDPTTSHSRACVAMAPNKQGVWVAYDPHVPALWGAGATDSIKFNARWNGDGVLVEPTRDNLHAKADKPDQWAYSSVTPTAAPGITGALENRLFTDSGGAIESGYQVGNTVAADTADYTYSVFVAKGTGVCEFEFELRIDGTTVRSTVQLDKATGAIAERSTSENGHRVKAYGNWWRLEITLTNQGNTQWIVRSRYATSWGQYDAAATGTTTLSAAQVEQGSFATSPIFTDSAAAQRVQTSLSLKEVSALPAEGVVLCEVASPRGALKSGARLGPNMITNLGTYEVYWGAFNGGTVYSGVIPNFAIGLDDIAEIITVLRYSTLTGELQVGVRKDGVWYWGDVATGLTSIGLFSPPPADTTRLSNGVGNQEAQIIKNWLPLNNIKSVYEIEEEFADAAYFAAKANSFIFEVTTTTASESVKIPALGNETYDVTIKWGDGAETAATASSDPGFIHTYGPAGTYEIRISGTAPRFLFQIIGINTQITAVRNLGATGLTSMEAMFKDCTNLTVVEQNGNVDTSGVTSMYFAFRGCTAMTTAPDVSSWDTSSVTTMRQMFLNCTAMATTPDVSNWDTSSVTSMLYMFAYCRDMTAPPDVSSWDTSSATDLGQLFRSCEAMTAPPDVSSWDTSSATNVNGTFVWCEAVTAAPDISGWDLSAVTDGGDIMQGIGTPMDTATYDAFLINAASQTVQSGVSWHFGGAQYTPGGAAEAARSDLVNNDSWTITDGGAA</sequence>
<protein>
    <recommendedName>
        <fullName evidence="2">PKD domain-containing protein</fullName>
    </recommendedName>
</protein>